<keyword evidence="2" id="KW-0479">Metal-binding</keyword>
<dbReference type="AlphaFoldDB" id="A0A1V3IS50"/>
<dbReference type="PANTHER" id="PTHR43763:SF6">
    <property type="entry name" value="XAA-PRO AMINOPEPTIDASE 1"/>
    <property type="match status" value="1"/>
</dbReference>
<protein>
    <submittedName>
        <fullName evidence="7">Xaa-Pro aminopeptidase</fullName>
    </submittedName>
</protein>
<dbReference type="Pfam" id="PF16189">
    <property type="entry name" value="Creatinase_N_2"/>
    <property type="match status" value="1"/>
</dbReference>
<dbReference type="Pfam" id="PF00557">
    <property type="entry name" value="Peptidase_M24"/>
    <property type="match status" value="1"/>
</dbReference>
<dbReference type="InterPro" id="IPR000587">
    <property type="entry name" value="Creatinase_N"/>
</dbReference>
<dbReference type="Pfam" id="PF01321">
    <property type="entry name" value="Creatinase_N"/>
    <property type="match status" value="1"/>
</dbReference>
<dbReference type="Pfam" id="PF16188">
    <property type="entry name" value="Peptidase_M24_C"/>
    <property type="match status" value="1"/>
</dbReference>
<evidence type="ECO:0000259" key="5">
    <source>
        <dbReference type="Pfam" id="PF01321"/>
    </source>
</evidence>
<dbReference type="OrthoDB" id="9806388at2"/>
<evidence type="ECO:0000313" key="7">
    <source>
        <dbReference type="EMBL" id="OOF45098.1"/>
    </source>
</evidence>
<dbReference type="SUPFAM" id="SSF53092">
    <property type="entry name" value="Creatinase/prolidase N-terminal domain"/>
    <property type="match status" value="2"/>
</dbReference>
<gene>
    <name evidence="7" type="ORF">BKK50_00675</name>
</gene>
<dbReference type="InterPro" id="IPR000994">
    <property type="entry name" value="Pept_M24"/>
</dbReference>
<dbReference type="FunFam" id="3.90.230.10:FF:000004">
    <property type="entry name" value="xaa-Pro aminopeptidase 1 isoform X1"/>
    <property type="match status" value="1"/>
</dbReference>
<reference evidence="7 8" key="1">
    <citation type="submission" date="2016-10" db="EMBL/GenBank/DDBJ databases">
        <title>Rodentibacter gen. nov. and new species.</title>
        <authorList>
            <person name="Christensen H."/>
        </authorList>
    </citation>
    <scope>NUCLEOTIDE SEQUENCE [LARGE SCALE GENOMIC DNA]</scope>
    <source>
        <strain evidence="7 8">CCUG17206</strain>
    </source>
</reference>
<dbReference type="GO" id="GO:0046872">
    <property type="term" value="F:metal ion binding"/>
    <property type="evidence" value="ECO:0007669"/>
    <property type="project" value="UniProtKB-KW"/>
</dbReference>
<evidence type="ECO:0000259" key="4">
    <source>
        <dbReference type="Pfam" id="PF00557"/>
    </source>
</evidence>
<dbReference type="InterPro" id="IPR032416">
    <property type="entry name" value="Peptidase_M24_C"/>
</dbReference>
<comment type="similarity">
    <text evidence="1">Belongs to the peptidase M24B family.</text>
</comment>
<dbReference type="InterPro" id="IPR033740">
    <property type="entry name" value="Pept_M24B"/>
</dbReference>
<evidence type="ECO:0000313" key="8">
    <source>
        <dbReference type="Proteomes" id="UP000189433"/>
    </source>
</evidence>
<keyword evidence="7" id="KW-0645">Protease</keyword>
<keyword evidence="7" id="KW-0031">Aminopeptidase</keyword>
<dbReference type="STRING" id="1908260.BKK50_00675"/>
<dbReference type="GO" id="GO:0005737">
    <property type="term" value="C:cytoplasm"/>
    <property type="evidence" value="ECO:0007669"/>
    <property type="project" value="UniProtKB-ARBA"/>
</dbReference>
<accession>A0A1V3IS50</accession>
<dbReference type="GO" id="GO:0070006">
    <property type="term" value="F:metalloaminopeptidase activity"/>
    <property type="evidence" value="ECO:0007669"/>
    <property type="project" value="InterPro"/>
</dbReference>
<dbReference type="EMBL" id="MLHJ01000005">
    <property type="protein sequence ID" value="OOF45098.1"/>
    <property type="molecule type" value="Genomic_DNA"/>
</dbReference>
<dbReference type="SUPFAM" id="SSF55920">
    <property type="entry name" value="Creatinase/aminopeptidase"/>
    <property type="match status" value="1"/>
</dbReference>
<keyword evidence="3" id="KW-0378">Hydrolase</keyword>
<feature type="domain" description="Peptidase M24 C-terminal" evidence="6">
    <location>
        <begin position="536"/>
        <end position="593"/>
    </location>
</feature>
<evidence type="ECO:0000256" key="2">
    <source>
        <dbReference type="ARBA" id="ARBA00022723"/>
    </source>
</evidence>
<evidence type="ECO:0000256" key="3">
    <source>
        <dbReference type="ARBA" id="ARBA00022801"/>
    </source>
</evidence>
<dbReference type="RefSeq" id="WP_077414358.1">
    <property type="nucleotide sequence ID" value="NZ_MLHJ01000005.1"/>
</dbReference>
<proteinExistence type="inferred from homology"/>
<evidence type="ECO:0000259" key="6">
    <source>
        <dbReference type="Pfam" id="PF16188"/>
    </source>
</evidence>
<evidence type="ECO:0000256" key="1">
    <source>
        <dbReference type="ARBA" id="ARBA00008766"/>
    </source>
</evidence>
<comment type="caution">
    <text evidence="7">The sequence shown here is derived from an EMBL/GenBank/DDBJ whole genome shotgun (WGS) entry which is preliminary data.</text>
</comment>
<dbReference type="CDD" id="cd01085">
    <property type="entry name" value="APP"/>
    <property type="match status" value="1"/>
</dbReference>
<name>A0A1V3IS50_9PAST</name>
<feature type="domain" description="Peptidase M24" evidence="4">
    <location>
        <begin position="305"/>
        <end position="521"/>
    </location>
</feature>
<dbReference type="PANTHER" id="PTHR43763">
    <property type="entry name" value="XAA-PRO AMINOPEPTIDASE 1"/>
    <property type="match status" value="1"/>
</dbReference>
<dbReference type="InterPro" id="IPR050422">
    <property type="entry name" value="X-Pro_aminopeptidase_P"/>
</dbReference>
<feature type="domain" description="Creatinase N-terminal" evidence="5">
    <location>
        <begin position="7"/>
        <end position="130"/>
    </location>
</feature>
<organism evidence="7 8">
    <name type="scientific">Rodentibacter rarus</name>
    <dbReference type="NCBI Taxonomy" id="1908260"/>
    <lineage>
        <taxon>Bacteria</taxon>
        <taxon>Pseudomonadati</taxon>
        <taxon>Pseudomonadota</taxon>
        <taxon>Gammaproteobacteria</taxon>
        <taxon>Pasteurellales</taxon>
        <taxon>Pasteurellaceae</taxon>
        <taxon>Rodentibacter</taxon>
    </lineage>
</organism>
<dbReference type="Gene3D" id="3.40.350.10">
    <property type="entry name" value="Creatinase/prolidase N-terminal domain"/>
    <property type="match status" value="2"/>
</dbReference>
<dbReference type="Proteomes" id="UP000189433">
    <property type="component" value="Unassembled WGS sequence"/>
</dbReference>
<dbReference type="InterPro" id="IPR036005">
    <property type="entry name" value="Creatinase/aminopeptidase-like"/>
</dbReference>
<sequence>MKMTQQLEDLRQAMQQQGFHAWIIPSADPHLSEYLPKHWHTRRYFSGFTGSVGTLVVTKDKAGLWVDSRYWEQASHQLEGSGITLQKVGQVMFFPEWLAQELPENSVVGCASDMLSLTAQRQLQQAFETKYIQLNTSADIANTLWIDRPPLPSEAVYPHHSNFVSESTGEKLARIRQAMKEQGADGHFISSLDDIAWITNLRGNDVPYNPVFLSYLFITSESAVLFIDETKLNADACLLLEQSGITLAPYEDVPSTVKQIVGTLLINPDKTAISVLQHLSDKVRLIENINPSTLFKSIKSSKDLEHIREVMRQDGVALCEFFAEFEHNLVNNIAMNELDIDTMLYKYRSQRPGFVSLSFNTIAGFNKNAALPHYSATPDSYSEIKGHGLLLIDSGAQYLGGTTDLTRVVPVGNVSPEQKRDYTLVLKAHIALAETIFPENINATLIDAICRKPLWQAQCNYGHGTGHGVGYFLNVHEGPQVISYLAPQNPYQAMKEGMITSNEPGLYRPGKWGIRIENLVVNRAVSQPQEIEFGRFLHFEDLTLCPIDTRLIEVSLMTENEIRWLNGYHTKVRESLLPLTEGAARDWLLQRTEIITKG</sequence>
<keyword evidence="8" id="KW-1185">Reference proteome</keyword>
<dbReference type="Gene3D" id="3.90.230.10">
    <property type="entry name" value="Creatinase/methionine aminopeptidase superfamily"/>
    <property type="match status" value="1"/>
</dbReference>
<dbReference type="InterPro" id="IPR029149">
    <property type="entry name" value="Creatin/AminoP/Spt16_N"/>
</dbReference>